<name>A0A2H1VG23_SPOFR</name>
<evidence type="ECO:0000256" key="15">
    <source>
        <dbReference type="ARBA" id="ARBA00023157"/>
    </source>
</evidence>
<feature type="chain" id="PRO_5013930772" description="Aminopeptidase N" evidence="22">
    <location>
        <begin position="16"/>
        <end position="1875"/>
    </location>
</feature>
<evidence type="ECO:0000256" key="18">
    <source>
        <dbReference type="PIRSR" id="PIRSR634016-1"/>
    </source>
</evidence>
<evidence type="ECO:0000256" key="1">
    <source>
        <dbReference type="ARBA" id="ARBA00000098"/>
    </source>
</evidence>
<dbReference type="GO" id="GO:0005615">
    <property type="term" value="C:extracellular space"/>
    <property type="evidence" value="ECO:0007669"/>
    <property type="project" value="TreeGrafter"/>
</dbReference>
<comment type="cofactor">
    <cofactor evidence="19">
        <name>Zn(2+)</name>
        <dbReference type="ChEBI" id="CHEBI:29105"/>
    </cofactor>
    <text evidence="19">Binds 1 zinc ion per subunit.</text>
</comment>
<dbReference type="Pfam" id="PF17900">
    <property type="entry name" value="Peptidase_M1_N"/>
    <property type="match status" value="2"/>
</dbReference>
<keyword evidence="9 19" id="KW-0479">Metal-binding</keyword>
<feature type="domain" description="ERAP1-like C-terminal" evidence="24">
    <location>
        <begin position="575"/>
        <end position="878"/>
    </location>
</feature>
<proteinExistence type="inferred from homology"/>
<keyword evidence="16" id="KW-0325">Glycoprotein</keyword>
<dbReference type="GO" id="GO:0005886">
    <property type="term" value="C:plasma membrane"/>
    <property type="evidence" value="ECO:0007669"/>
    <property type="project" value="UniProtKB-SubCell"/>
</dbReference>
<sequence length="1875" mass="212371">MYLLTLLALIGSAFAVPVTELSKQSHADKYVLPRTVMPSFYDVVLFLDPDNEAYFEGSVDIRIIPLKDTNEIVLQAMEMTIDSNNIEVFTDTQPENNLYSSHTLATDDTHLFKIQLKETLPAARVHTIRIKNFRGQYATNMFGIYVSTYTNEAGQTEKLITSQLQPTFARRAFPCFDEPSFKARFRTTIYARPSYSVVESNMPLSPPEDLRKENVQGWNKYEFQDTPLMSTYLLAYLVSNFEKIDNAVDPIFNVPFKVFSRPGMQKPAEFALEFGQKNMVALQNYVEFDYVLPKLDKAAVPDFAAGAMENWGLVIYREVALLVTDGVTTTATKQNVGRIICHENVHQWFGNEVSPDSWTYTWLNEGFANFFENYATDMVLGEWRMMDQFVLALQNVFQSDAVLMVNPMTHAVYSPSEVISTFNAVAYQKSGSVIRMMQHFLTPEVFRKGLVIYIKKHTRQAVLPSHLYAALQQALDESDHSIPFPLIEVMTRWENQGGFPVLTVTRSAPTAQSIHVAQERYLTDNKLTAPDRWHVPINWVLSTNPDFTDTKPQGWVRPTFPALSFDIPGLAQADWYILNKQQTGYYRVNYEVSNWVALASALGENHDVIHVLNRANLLDDAFNLARNGRLNYQVALSLSRYLVKEEDYIPWGAVNPSITYLDSVLTGSSVYKLFQQYILQLTAPLYEKLGFIADNDDEHVTAYHRNIILDLNCRHGNEACTSTAQTLLENFKDNPVAHNLNPDIQNLVYCAGLRGGSVDNFNFLWERYLNSQDHSEQSILLNALGCTSNAERREFYMNQVISDSSPVREQDRHTILVSVTNASPESTNAALDFVVEHFAAIQPRVQGLTGTTNILNAFARRLTTQEHSAKIDELHTRHQAIFTAGELASIAGIRDNIAASITWNNEYAQVVDDWFQDNYGPGDSGEEGSGGEGSGEDGDGGGEDPAGGGATSLTEVDELGLEPKSKNVINVTEGTSNEVTNNALVMRNQVRPGMEVSSYAVEINANVEVGSFDGRAIVNIRIFDHDTREDPIVLNVAGLNINRVQYAIMGGSNLFDADYSTDDDDQILEIEPGQLGSQYTLYIEYSGSLNGVGKGLYRGSYGDNTYLAMNLHPTYARRVFPCMDEPTEASIISFSFEGLEYNHLTSNAMLEENSQTHFRPLVGPPHLWGMIAHNFGTVNLPTSNVVLYARPGISNQESQASVSINFFFNNLNEWTQKPYFEVIENQDGRMNIMVLPDVSTDWNSLSTVGIWEPYVLMEPVHAVKQRAIALTKIAEAMSRQWFGYVIYPQNWRYEWVVAGFTTYSAYEMMRMFQADFATDINLLDVNTLFVTEVIQESLLRDAYINSNPLEPADDLFDEDAIRDHVNGLVKIKSAAIMRMIRLVLGDDDTDFIQIAARALLNMRSLETINTLKFIDGINSELVDSTVGDFDEYLDPWITSNGYPLLRVETTFSGVLLHQTPFAFTNRESPSRLLPITYTTSIEKNFDNIHPQFMLDINHNLNVFLDEEDWILFNIQGQGYYRVTYDTVLWERIIEALEDPDRREEIHPLNRATLVDDALNLARAGQLGYDIAFSVVLSMEHETEYAVWKAFVRNMNFLKKRLEAFVFDDDDLDPDIYLRMVRRTIPTFEREIGFYPDTSINEPSMTSLTRGLVMDHACRAGYRPCIAAAVDWFYDPNNNEVVPAVYCTMVREGGEDAIEALLNRLEIEPTHYERVVILESLACSDDPDFINGYLMQTIVSNSPYSVEERVKIFAAVAESTYTNADLARDFMRLRVNEIRNMYGVEKLEQLIYVLAENMADGDLTREFEIWVQSSFNNLEDSQMTAERALAYVQENQNWGDKYTDDVYEWIDENHAPTLVLSLVALCVSVMAAIFNN</sequence>
<protein>
    <recommendedName>
        <fullName evidence="5">Aminopeptidase N</fullName>
        <ecNumber evidence="4">3.4.11.2</ecNumber>
    </recommendedName>
</protein>
<keyword evidence="8" id="KW-0645">Protease</keyword>
<dbReference type="GO" id="GO:0070006">
    <property type="term" value="F:metalloaminopeptidase activity"/>
    <property type="evidence" value="ECO:0007669"/>
    <property type="project" value="TreeGrafter"/>
</dbReference>
<dbReference type="Gene3D" id="1.25.50.20">
    <property type="match status" value="2"/>
</dbReference>
<evidence type="ECO:0000256" key="20">
    <source>
        <dbReference type="PIRSR" id="PIRSR634016-4"/>
    </source>
</evidence>
<dbReference type="PANTHER" id="PTHR11533:SF290">
    <property type="entry name" value="AMINOPEPTIDASE"/>
    <property type="match status" value="1"/>
</dbReference>
<keyword evidence="6" id="KW-1003">Cell membrane</keyword>
<accession>A0A2H1VG23</accession>
<dbReference type="InterPro" id="IPR042097">
    <property type="entry name" value="Aminopeptidase_N-like_N_sf"/>
</dbReference>
<evidence type="ECO:0000256" key="7">
    <source>
        <dbReference type="ARBA" id="ARBA00022622"/>
    </source>
</evidence>
<keyword evidence="17" id="KW-0449">Lipoprotein</keyword>
<gene>
    <name evidence="26" type="ORF">SFRICE_010709</name>
</gene>
<dbReference type="EMBL" id="ODYU01002173">
    <property type="protein sequence ID" value="SOQ39332.1"/>
    <property type="molecule type" value="Genomic_DNA"/>
</dbReference>
<dbReference type="GO" id="GO:0008270">
    <property type="term" value="F:zinc ion binding"/>
    <property type="evidence" value="ECO:0007669"/>
    <property type="project" value="InterPro"/>
</dbReference>
<dbReference type="InterPro" id="IPR014782">
    <property type="entry name" value="Peptidase_M1_dom"/>
</dbReference>
<evidence type="ECO:0000256" key="12">
    <source>
        <dbReference type="ARBA" id="ARBA00022833"/>
    </source>
</evidence>
<dbReference type="InterPro" id="IPR001930">
    <property type="entry name" value="Peptidase_M1"/>
</dbReference>
<keyword evidence="13" id="KW-0482">Metalloprotease</keyword>
<feature type="domain" description="Aminopeptidase N-like N-terminal" evidence="25">
    <location>
        <begin position="998"/>
        <end position="1151"/>
    </location>
</feature>
<dbReference type="FunFam" id="2.60.40.1910:FF:000008">
    <property type="entry name" value="Aminopeptidase"/>
    <property type="match status" value="1"/>
</dbReference>
<feature type="binding site" evidence="19">
    <location>
        <position position="342"/>
    </location>
    <ligand>
        <name>Zn(2+)</name>
        <dbReference type="ChEBI" id="CHEBI:29105"/>
        <note>catalytic</note>
    </ligand>
</feature>
<dbReference type="FunFam" id="1.10.390.10:FF:000019">
    <property type="entry name" value="Aminopeptidase"/>
    <property type="match status" value="1"/>
</dbReference>
<dbReference type="InterPro" id="IPR045357">
    <property type="entry name" value="Aminopeptidase_N-like_N"/>
</dbReference>
<dbReference type="SUPFAM" id="SSF63737">
    <property type="entry name" value="Leukotriene A4 hydrolase N-terminal domain"/>
    <property type="match status" value="2"/>
</dbReference>
<feature type="region of interest" description="Disordered" evidence="21">
    <location>
        <begin position="915"/>
        <end position="957"/>
    </location>
</feature>
<keyword evidence="12 19" id="KW-0862">Zinc</keyword>
<dbReference type="GO" id="GO:0016285">
    <property type="term" value="F:alanyl aminopeptidase activity"/>
    <property type="evidence" value="ECO:0007669"/>
    <property type="project" value="UniProtKB-EC"/>
</dbReference>
<reference evidence="26" key="1">
    <citation type="submission" date="2016-07" db="EMBL/GenBank/DDBJ databases">
        <authorList>
            <person name="Bretaudeau A."/>
        </authorList>
    </citation>
    <scope>NUCLEOTIDE SEQUENCE</scope>
    <source>
        <strain evidence="26">Rice</strain>
        <tissue evidence="26">Whole body</tissue>
    </source>
</reference>
<dbReference type="Pfam" id="PF01433">
    <property type="entry name" value="Peptidase_M1"/>
    <property type="match status" value="2"/>
</dbReference>
<comment type="similarity">
    <text evidence="3">Belongs to the peptidase M1 family.</text>
</comment>
<dbReference type="EC" id="3.4.11.2" evidence="4"/>
<evidence type="ECO:0000259" key="25">
    <source>
        <dbReference type="Pfam" id="PF17900"/>
    </source>
</evidence>
<keyword evidence="7" id="KW-0336">GPI-anchor</keyword>
<evidence type="ECO:0000256" key="9">
    <source>
        <dbReference type="ARBA" id="ARBA00022723"/>
    </source>
</evidence>
<feature type="binding site" evidence="19">
    <location>
        <position position="346"/>
    </location>
    <ligand>
        <name>Zn(2+)</name>
        <dbReference type="ChEBI" id="CHEBI:29105"/>
        <note>catalytic</note>
    </ligand>
</feature>
<dbReference type="InterPro" id="IPR050344">
    <property type="entry name" value="Peptidase_M1_aminopeptidases"/>
</dbReference>
<feature type="domain" description="ERAP1-like C-terminal" evidence="24">
    <location>
        <begin position="1509"/>
        <end position="1829"/>
    </location>
</feature>
<evidence type="ECO:0000256" key="19">
    <source>
        <dbReference type="PIRSR" id="PIRSR634016-3"/>
    </source>
</evidence>
<evidence type="ECO:0000313" key="26">
    <source>
        <dbReference type="EMBL" id="SOQ39332.1"/>
    </source>
</evidence>
<dbReference type="SUPFAM" id="SSF55486">
    <property type="entry name" value="Metalloproteases ('zincins'), catalytic domain"/>
    <property type="match status" value="2"/>
</dbReference>
<evidence type="ECO:0000256" key="22">
    <source>
        <dbReference type="SAM" id="SignalP"/>
    </source>
</evidence>
<evidence type="ECO:0000256" key="8">
    <source>
        <dbReference type="ARBA" id="ARBA00022670"/>
    </source>
</evidence>
<keyword evidence="15" id="KW-1015">Disulfide bond</keyword>
<dbReference type="Gene3D" id="2.60.40.1910">
    <property type="match status" value="2"/>
</dbReference>
<dbReference type="Pfam" id="PF11838">
    <property type="entry name" value="ERAP1_C"/>
    <property type="match status" value="2"/>
</dbReference>
<evidence type="ECO:0000256" key="2">
    <source>
        <dbReference type="ARBA" id="ARBA00004609"/>
    </source>
</evidence>
<dbReference type="InterPro" id="IPR034016">
    <property type="entry name" value="M1_APN-typ"/>
</dbReference>
<evidence type="ECO:0000256" key="6">
    <source>
        <dbReference type="ARBA" id="ARBA00022475"/>
    </source>
</evidence>
<evidence type="ECO:0000256" key="21">
    <source>
        <dbReference type="SAM" id="MobiDB-lite"/>
    </source>
</evidence>
<evidence type="ECO:0000256" key="5">
    <source>
        <dbReference type="ARBA" id="ARBA00015611"/>
    </source>
</evidence>
<evidence type="ECO:0000256" key="17">
    <source>
        <dbReference type="ARBA" id="ARBA00023288"/>
    </source>
</evidence>
<dbReference type="GO" id="GO:0043171">
    <property type="term" value="P:peptide catabolic process"/>
    <property type="evidence" value="ECO:0007669"/>
    <property type="project" value="TreeGrafter"/>
</dbReference>
<evidence type="ECO:0000259" key="23">
    <source>
        <dbReference type="Pfam" id="PF01433"/>
    </source>
</evidence>
<feature type="site" description="Transition state stabilizer" evidence="20">
    <location>
        <position position="427"/>
    </location>
</feature>
<dbReference type="GO" id="GO:0005737">
    <property type="term" value="C:cytoplasm"/>
    <property type="evidence" value="ECO:0007669"/>
    <property type="project" value="TreeGrafter"/>
</dbReference>
<dbReference type="GO" id="GO:0098552">
    <property type="term" value="C:side of membrane"/>
    <property type="evidence" value="ECO:0007669"/>
    <property type="project" value="UniProtKB-KW"/>
</dbReference>
<evidence type="ECO:0000256" key="11">
    <source>
        <dbReference type="ARBA" id="ARBA00022801"/>
    </source>
</evidence>
<dbReference type="GO" id="GO:0006508">
    <property type="term" value="P:proteolysis"/>
    <property type="evidence" value="ECO:0007669"/>
    <property type="project" value="UniProtKB-KW"/>
</dbReference>
<dbReference type="GO" id="GO:0042277">
    <property type="term" value="F:peptide binding"/>
    <property type="evidence" value="ECO:0007669"/>
    <property type="project" value="TreeGrafter"/>
</dbReference>
<comment type="subcellular location">
    <subcellularLocation>
        <location evidence="2">Cell membrane</location>
        <topology evidence="2">Lipid-anchor</topology>
        <topology evidence="2">GPI-anchor</topology>
    </subcellularLocation>
</comment>
<dbReference type="FunFam" id="1.25.50.20:FF:000001">
    <property type="entry name" value="Aminopeptidase"/>
    <property type="match status" value="1"/>
</dbReference>
<feature type="domain" description="Peptidase M1 membrane alanine aminopeptidase" evidence="23">
    <location>
        <begin position="1252"/>
        <end position="1419"/>
    </location>
</feature>
<dbReference type="PANTHER" id="PTHR11533">
    <property type="entry name" value="PROTEASE M1 ZINC METALLOPROTEASE"/>
    <property type="match status" value="1"/>
</dbReference>
<evidence type="ECO:0000256" key="3">
    <source>
        <dbReference type="ARBA" id="ARBA00010136"/>
    </source>
</evidence>
<organism evidence="26">
    <name type="scientific">Spodoptera frugiperda</name>
    <name type="common">Fall armyworm</name>
    <dbReference type="NCBI Taxonomy" id="7108"/>
    <lineage>
        <taxon>Eukaryota</taxon>
        <taxon>Metazoa</taxon>
        <taxon>Ecdysozoa</taxon>
        <taxon>Arthropoda</taxon>
        <taxon>Hexapoda</taxon>
        <taxon>Insecta</taxon>
        <taxon>Pterygota</taxon>
        <taxon>Neoptera</taxon>
        <taxon>Endopterygota</taxon>
        <taxon>Lepidoptera</taxon>
        <taxon>Glossata</taxon>
        <taxon>Ditrysia</taxon>
        <taxon>Noctuoidea</taxon>
        <taxon>Noctuidae</taxon>
        <taxon>Amphipyrinae</taxon>
        <taxon>Spodoptera</taxon>
    </lineage>
</organism>
<comment type="catalytic activity">
    <reaction evidence="1">
        <text>Release of an N-terminal amino acid, Xaa-|-Yaa- from a peptide, amide or arylamide. Xaa is preferably Ala, but may be most amino acids including Pro (slow action). When a terminal hydrophobic residue is followed by a prolyl residue, the two may be released as an intact Xaa-Pro dipeptide.</text>
        <dbReference type="EC" id="3.4.11.2"/>
    </reaction>
</comment>
<keyword evidence="14" id="KW-0472">Membrane</keyword>
<keyword evidence="11" id="KW-0378">Hydrolase</keyword>
<feature type="active site" description="Proton acceptor" evidence="18">
    <location>
        <position position="343"/>
    </location>
</feature>
<feature type="domain" description="Peptidase M1 membrane alanine aminopeptidase" evidence="23">
    <location>
        <begin position="270"/>
        <end position="493"/>
    </location>
</feature>
<feature type="binding site" evidence="19">
    <location>
        <position position="365"/>
    </location>
    <ligand>
        <name>Zn(2+)</name>
        <dbReference type="ChEBI" id="CHEBI:29105"/>
        <note>catalytic</note>
    </ligand>
</feature>
<evidence type="ECO:0000256" key="10">
    <source>
        <dbReference type="ARBA" id="ARBA00022729"/>
    </source>
</evidence>
<dbReference type="CDD" id="cd09601">
    <property type="entry name" value="M1_APN-Q_like"/>
    <property type="match status" value="1"/>
</dbReference>
<evidence type="ECO:0000256" key="14">
    <source>
        <dbReference type="ARBA" id="ARBA00023136"/>
    </source>
</evidence>
<feature type="signal peptide" evidence="22">
    <location>
        <begin position="1"/>
        <end position="15"/>
    </location>
</feature>
<feature type="domain" description="Aminopeptidase N-like N-terminal" evidence="25">
    <location>
        <begin position="38"/>
        <end position="233"/>
    </location>
</feature>
<evidence type="ECO:0000256" key="13">
    <source>
        <dbReference type="ARBA" id="ARBA00023049"/>
    </source>
</evidence>
<evidence type="ECO:0000259" key="24">
    <source>
        <dbReference type="Pfam" id="PF11838"/>
    </source>
</evidence>
<keyword evidence="10 22" id="KW-0732">Signal</keyword>
<evidence type="ECO:0000256" key="16">
    <source>
        <dbReference type="ARBA" id="ARBA00023180"/>
    </source>
</evidence>
<dbReference type="Gene3D" id="1.10.390.10">
    <property type="entry name" value="Neutral Protease Domain 2"/>
    <property type="match status" value="2"/>
</dbReference>
<dbReference type="InterPro" id="IPR024571">
    <property type="entry name" value="ERAP1-like_C_dom"/>
</dbReference>
<dbReference type="PRINTS" id="PR00756">
    <property type="entry name" value="ALADIPTASE"/>
</dbReference>
<dbReference type="Gene3D" id="2.60.40.1730">
    <property type="entry name" value="tricorn interacting facor f3 domain"/>
    <property type="match status" value="2"/>
</dbReference>
<evidence type="ECO:0000256" key="4">
    <source>
        <dbReference type="ARBA" id="ARBA00012564"/>
    </source>
</evidence>
<dbReference type="InterPro" id="IPR027268">
    <property type="entry name" value="Peptidase_M4/M1_CTD_sf"/>
</dbReference>